<dbReference type="AlphaFoldDB" id="A0A7W6JEI4"/>
<dbReference type="EMBL" id="JACIDM010000002">
    <property type="protein sequence ID" value="MBB4083649.1"/>
    <property type="molecule type" value="Genomic_DNA"/>
</dbReference>
<dbReference type="Proteomes" id="UP000529946">
    <property type="component" value="Unassembled WGS sequence"/>
</dbReference>
<reference evidence="2 3" key="1">
    <citation type="submission" date="2020-08" db="EMBL/GenBank/DDBJ databases">
        <title>Genomic Encyclopedia of Type Strains, Phase IV (KMG-IV): sequencing the most valuable type-strain genomes for metagenomic binning, comparative biology and taxonomic classification.</title>
        <authorList>
            <person name="Goeker M."/>
        </authorList>
    </citation>
    <scope>NUCLEOTIDE SEQUENCE [LARGE SCALE GENOMIC DNA]</scope>
    <source>
        <strain evidence="2 3">DSM 23960</strain>
    </source>
</reference>
<evidence type="ECO:0000256" key="1">
    <source>
        <dbReference type="SAM" id="MobiDB-lite"/>
    </source>
</evidence>
<proteinExistence type="predicted"/>
<organism evidence="2 3">
    <name type="scientific">Brevundimonas lenta</name>
    <dbReference type="NCBI Taxonomy" id="424796"/>
    <lineage>
        <taxon>Bacteria</taxon>
        <taxon>Pseudomonadati</taxon>
        <taxon>Pseudomonadota</taxon>
        <taxon>Alphaproteobacteria</taxon>
        <taxon>Caulobacterales</taxon>
        <taxon>Caulobacteraceae</taxon>
        <taxon>Brevundimonas</taxon>
    </lineage>
</organism>
<feature type="compositionally biased region" description="Basic and acidic residues" evidence="1">
    <location>
        <begin position="1"/>
        <end position="10"/>
    </location>
</feature>
<keyword evidence="3" id="KW-1185">Reference proteome</keyword>
<sequence>MTDDRNDHEPPLGPFPTHRPESPFPPLGETLPPGVTMGGPVDPPSDWMETANAHDLPTRENALVALGRYAFPPAPPLDDEGVAARDQRWTSRTIVVTTVFLLIFNAVSPLNWSRQQPPGWVPETVQALSQVWSDQLAVFGVDKPRQGVREAWKSAQAARFVGQEPTLTGADAAP</sequence>
<name>A0A7W6JEI4_9CAUL</name>
<evidence type="ECO:0000313" key="2">
    <source>
        <dbReference type="EMBL" id="MBB4083649.1"/>
    </source>
</evidence>
<comment type="caution">
    <text evidence="2">The sequence shown here is derived from an EMBL/GenBank/DDBJ whole genome shotgun (WGS) entry which is preliminary data.</text>
</comment>
<protein>
    <submittedName>
        <fullName evidence="2">Uncharacterized protein</fullName>
    </submittedName>
</protein>
<evidence type="ECO:0000313" key="3">
    <source>
        <dbReference type="Proteomes" id="UP000529946"/>
    </source>
</evidence>
<dbReference type="RefSeq" id="WP_183204724.1">
    <property type="nucleotide sequence ID" value="NZ_BAAAER010000007.1"/>
</dbReference>
<gene>
    <name evidence="2" type="ORF">GGR12_002515</name>
</gene>
<accession>A0A7W6JEI4</accession>
<feature type="region of interest" description="Disordered" evidence="1">
    <location>
        <begin position="1"/>
        <end position="44"/>
    </location>
</feature>